<dbReference type="AlphaFoldDB" id="A0AAW8E801"/>
<gene>
    <name evidence="1" type="ORF">J2W39_000116</name>
</gene>
<dbReference type="EMBL" id="JAUSRV010000001">
    <property type="protein sequence ID" value="MDP9968893.1"/>
    <property type="molecule type" value="Genomic_DNA"/>
</dbReference>
<organism evidence="1 2">
    <name type="scientific">Variovorax paradoxus</name>
    <dbReference type="NCBI Taxonomy" id="34073"/>
    <lineage>
        <taxon>Bacteria</taxon>
        <taxon>Pseudomonadati</taxon>
        <taxon>Pseudomonadota</taxon>
        <taxon>Betaproteobacteria</taxon>
        <taxon>Burkholderiales</taxon>
        <taxon>Comamonadaceae</taxon>
        <taxon>Variovorax</taxon>
    </lineage>
</organism>
<proteinExistence type="predicted"/>
<dbReference type="RefSeq" id="WP_370880655.1">
    <property type="nucleotide sequence ID" value="NZ_JAUSRV010000001.1"/>
</dbReference>
<evidence type="ECO:0000313" key="1">
    <source>
        <dbReference type="EMBL" id="MDP9968893.1"/>
    </source>
</evidence>
<dbReference type="SUPFAM" id="SSF51621">
    <property type="entry name" value="Phosphoenolpyruvate/pyruvate domain"/>
    <property type="match status" value="1"/>
</dbReference>
<dbReference type="GO" id="GO:0003824">
    <property type="term" value="F:catalytic activity"/>
    <property type="evidence" value="ECO:0007669"/>
    <property type="project" value="InterPro"/>
</dbReference>
<reference evidence="1" key="1">
    <citation type="submission" date="2023-07" db="EMBL/GenBank/DDBJ databases">
        <title>Sorghum-associated microbial communities from plants grown in Nebraska, USA.</title>
        <authorList>
            <person name="Schachtman D."/>
        </authorList>
    </citation>
    <scope>NUCLEOTIDE SEQUENCE</scope>
    <source>
        <strain evidence="1">DS3315</strain>
    </source>
</reference>
<accession>A0AAW8E801</accession>
<dbReference type="InterPro" id="IPR015813">
    <property type="entry name" value="Pyrv/PenolPyrv_kinase-like_dom"/>
</dbReference>
<protein>
    <submittedName>
        <fullName evidence="1">2-keto-3-deoxy-L-rhamnonate aldolase RhmA</fullName>
    </submittedName>
</protein>
<dbReference type="Gene3D" id="3.20.20.60">
    <property type="entry name" value="Phosphoenolpyruvate-binding domains"/>
    <property type="match status" value="1"/>
</dbReference>
<sequence>MQTPINSFKRAIAEHHPQIAQWLGLGLTDHYTAEICAGAGFDWVLIAGEHSPSKTY</sequence>
<name>A0AAW8E801_VARPD</name>
<evidence type="ECO:0000313" key="2">
    <source>
        <dbReference type="Proteomes" id="UP001224845"/>
    </source>
</evidence>
<dbReference type="InterPro" id="IPR040442">
    <property type="entry name" value="Pyrv_kinase-like_dom_sf"/>
</dbReference>
<dbReference type="Proteomes" id="UP001224845">
    <property type="component" value="Unassembled WGS sequence"/>
</dbReference>
<comment type="caution">
    <text evidence="1">The sequence shown here is derived from an EMBL/GenBank/DDBJ whole genome shotgun (WGS) entry which is preliminary data.</text>
</comment>